<sequence length="164" mass="18854">MTKYRKVVVLGYRGVGKTSLTLQFNNEKFPQDYKPSEDQCWTKTFFIDGAEYEFCVVDTIIYSVDSLRSFQIASGLYGKLKVKRGKRRMPVVLVGNKKDIPPDCHKISPEEGREVADMWNAPFMEVSAKDLEESRKVFCKIIKEIDGLNRPLPVPETPKPEKKM</sequence>
<dbReference type="SMART" id="SM00175">
    <property type="entry name" value="RAB"/>
    <property type="match status" value="1"/>
</dbReference>
<dbReference type="GO" id="GO:0007165">
    <property type="term" value="P:signal transduction"/>
    <property type="evidence" value="ECO:0007669"/>
    <property type="project" value="InterPro"/>
</dbReference>
<dbReference type="GO" id="GO:0016020">
    <property type="term" value="C:membrane"/>
    <property type="evidence" value="ECO:0007669"/>
    <property type="project" value="InterPro"/>
</dbReference>
<dbReference type="EMBL" id="DYDO01000013">
    <property type="protein sequence ID" value="DBA14310.1"/>
    <property type="molecule type" value="Genomic_DNA"/>
</dbReference>
<dbReference type="SMART" id="SM00174">
    <property type="entry name" value="RHO"/>
    <property type="match status" value="1"/>
</dbReference>
<dbReference type="PRINTS" id="PR00449">
    <property type="entry name" value="RASTRNSFRMNG"/>
</dbReference>
<dbReference type="SMART" id="SM00173">
    <property type="entry name" value="RAS"/>
    <property type="match status" value="1"/>
</dbReference>
<dbReference type="Gene3D" id="3.40.50.300">
    <property type="entry name" value="P-loop containing nucleotide triphosphate hydrolases"/>
    <property type="match status" value="2"/>
</dbReference>
<evidence type="ECO:0000313" key="3">
    <source>
        <dbReference type="EMBL" id="DBA14310.1"/>
    </source>
</evidence>
<dbReference type="PANTHER" id="PTHR24070">
    <property type="entry name" value="RAS, DI-RAS, AND RHEB FAMILY MEMBERS OF SMALL GTPASE SUPERFAMILY"/>
    <property type="match status" value="1"/>
</dbReference>
<dbReference type="InterPro" id="IPR027417">
    <property type="entry name" value="P-loop_NTPase"/>
</dbReference>
<dbReference type="PROSITE" id="PS51419">
    <property type="entry name" value="RAB"/>
    <property type="match status" value="1"/>
</dbReference>
<dbReference type="Pfam" id="PF00071">
    <property type="entry name" value="Ras"/>
    <property type="match status" value="2"/>
</dbReference>
<protein>
    <submittedName>
        <fullName evidence="3">Uncharacterized protein</fullName>
    </submittedName>
</protein>
<proteinExistence type="predicted"/>
<organism evidence="3 4">
    <name type="scientific">Pyxicephalus adspersus</name>
    <name type="common">African bullfrog</name>
    <dbReference type="NCBI Taxonomy" id="30357"/>
    <lineage>
        <taxon>Eukaryota</taxon>
        <taxon>Metazoa</taxon>
        <taxon>Chordata</taxon>
        <taxon>Craniata</taxon>
        <taxon>Vertebrata</taxon>
        <taxon>Euteleostomi</taxon>
        <taxon>Amphibia</taxon>
        <taxon>Batrachia</taxon>
        <taxon>Anura</taxon>
        <taxon>Neobatrachia</taxon>
        <taxon>Ranoidea</taxon>
        <taxon>Pyxicephalidae</taxon>
        <taxon>Pyxicephalinae</taxon>
        <taxon>Pyxicephalus</taxon>
    </lineage>
</organism>
<keyword evidence="4" id="KW-1185">Reference proteome</keyword>
<name>A0AAV2ZRG7_PYXAD</name>
<keyword evidence="1" id="KW-0547">Nucleotide-binding</keyword>
<evidence type="ECO:0000256" key="2">
    <source>
        <dbReference type="ARBA" id="ARBA00023134"/>
    </source>
</evidence>
<keyword evidence="2" id="KW-0342">GTP-binding</keyword>
<dbReference type="InterPro" id="IPR001806">
    <property type="entry name" value="Small_GTPase"/>
</dbReference>
<gene>
    <name evidence="3" type="ORF">GDO54_005302</name>
</gene>
<comment type="caution">
    <text evidence="3">The sequence shown here is derived from an EMBL/GenBank/DDBJ whole genome shotgun (WGS) entry which is preliminary data.</text>
</comment>
<accession>A0AAV2ZRG7</accession>
<evidence type="ECO:0000313" key="4">
    <source>
        <dbReference type="Proteomes" id="UP001181693"/>
    </source>
</evidence>
<dbReference type="GO" id="GO:0005525">
    <property type="term" value="F:GTP binding"/>
    <property type="evidence" value="ECO:0007669"/>
    <property type="project" value="UniProtKB-KW"/>
</dbReference>
<reference evidence="3" key="1">
    <citation type="thesis" date="2020" institute="ProQuest LLC" country="789 East Eisenhower Parkway, Ann Arbor, MI, USA">
        <title>Comparative Genomics and Chromosome Evolution.</title>
        <authorList>
            <person name="Mudd A.B."/>
        </authorList>
    </citation>
    <scope>NUCLEOTIDE SEQUENCE</scope>
    <source>
        <strain evidence="3">1538</strain>
        <tissue evidence="3">Blood</tissue>
    </source>
</reference>
<evidence type="ECO:0000256" key="1">
    <source>
        <dbReference type="ARBA" id="ARBA00022741"/>
    </source>
</evidence>
<dbReference type="SUPFAM" id="SSF52540">
    <property type="entry name" value="P-loop containing nucleoside triphosphate hydrolases"/>
    <property type="match status" value="1"/>
</dbReference>
<dbReference type="GO" id="GO:0003924">
    <property type="term" value="F:GTPase activity"/>
    <property type="evidence" value="ECO:0007669"/>
    <property type="project" value="InterPro"/>
</dbReference>
<dbReference type="InterPro" id="IPR020849">
    <property type="entry name" value="Small_GTPase_Ras-type"/>
</dbReference>
<dbReference type="AlphaFoldDB" id="A0AAV2ZRG7"/>
<dbReference type="Proteomes" id="UP001181693">
    <property type="component" value="Unassembled WGS sequence"/>
</dbReference>